<sequence length="229" mass="25967">MHPNVILQHYDIKLYGKPVAATSIRDLLGYEESSQGGRFHVAAVAMRHRVKYEWVTRPAGSTDAEIYRKCEFMAVDEEPACLPTFALHKCELLLRNLVRCRFDHPQVQAAVFDALRLFTREALRDGWNSVLVEVEVEMTTLLSYDWVRWWCPVPCALPGAGKGHPIEALEMEVYAEEEGAAADGCAICLEDFVAGAQVERLPCHHRFHGECVMQWLDKEGSCPLCRSEF</sequence>
<dbReference type="Pfam" id="PF13639">
    <property type="entry name" value="zf-RING_2"/>
    <property type="match status" value="1"/>
</dbReference>
<evidence type="ECO:0000256" key="1">
    <source>
        <dbReference type="ARBA" id="ARBA00022723"/>
    </source>
</evidence>
<organism evidence="6 7">
    <name type="scientific">Colocasia esculenta</name>
    <name type="common">Wild taro</name>
    <name type="synonym">Arum esculentum</name>
    <dbReference type="NCBI Taxonomy" id="4460"/>
    <lineage>
        <taxon>Eukaryota</taxon>
        <taxon>Viridiplantae</taxon>
        <taxon>Streptophyta</taxon>
        <taxon>Embryophyta</taxon>
        <taxon>Tracheophyta</taxon>
        <taxon>Spermatophyta</taxon>
        <taxon>Magnoliopsida</taxon>
        <taxon>Liliopsida</taxon>
        <taxon>Araceae</taxon>
        <taxon>Aroideae</taxon>
        <taxon>Colocasieae</taxon>
        <taxon>Colocasia</taxon>
    </lineage>
</organism>
<keyword evidence="7" id="KW-1185">Reference proteome</keyword>
<dbReference type="Gene3D" id="3.30.40.10">
    <property type="entry name" value="Zinc/RING finger domain, C3HC4 (zinc finger)"/>
    <property type="match status" value="1"/>
</dbReference>
<dbReference type="Proteomes" id="UP000652761">
    <property type="component" value="Unassembled WGS sequence"/>
</dbReference>
<dbReference type="GO" id="GO:0061630">
    <property type="term" value="F:ubiquitin protein ligase activity"/>
    <property type="evidence" value="ECO:0007669"/>
    <property type="project" value="TreeGrafter"/>
</dbReference>
<feature type="domain" description="RING-type" evidence="5">
    <location>
        <begin position="185"/>
        <end position="226"/>
    </location>
</feature>
<keyword evidence="3" id="KW-0862">Zinc</keyword>
<dbReference type="SMART" id="SM00184">
    <property type="entry name" value="RING"/>
    <property type="match status" value="1"/>
</dbReference>
<evidence type="ECO:0000313" key="6">
    <source>
        <dbReference type="EMBL" id="MQL74431.1"/>
    </source>
</evidence>
<evidence type="ECO:0000256" key="4">
    <source>
        <dbReference type="PROSITE-ProRule" id="PRU00175"/>
    </source>
</evidence>
<gene>
    <name evidence="6" type="ORF">Taro_006796</name>
</gene>
<dbReference type="OrthoDB" id="21204at2759"/>
<dbReference type="SUPFAM" id="SSF57850">
    <property type="entry name" value="RING/U-box"/>
    <property type="match status" value="1"/>
</dbReference>
<dbReference type="EMBL" id="NMUH01000207">
    <property type="protein sequence ID" value="MQL74431.1"/>
    <property type="molecule type" value="Genomic_DNA"/>
</dbReference>
<evidence type="ECO:0000256" key="2">
    <source>
        <dbReference type="ARBA" id="ARBA00022771"/>
    </source>
</evidence>
<comment type="caution">
    <text evidence="6">The sequence shown here is derived from an EMBL/GenBank/DDBJ whole genome shotgun (WGS) entry which is preliminary data.</text>
</comment>
<evidence type="ECO:0000313" key="7">
    <source>
        <dbReference type="Proteomes" id="UP000652761"/>
    </source>
</evidence>
<dbReference type="PROSITE" id="PS50089">
    <property type="entry name" value="ZF_RING_2"/>
    <property type="match status" value="1"/>
</dbReference>
<reference evidence="6" key="1">
    <citation type="submission" date="2017-07" db="EMBL/GenBank/DDBJ databases">
        <title>Taro Niue Genome Assembly and Annotation.</title>
        <authorList>
            <person name="Atibalentja N."/>
            <person name="Keating K."/>
            <person name="Fields C.J."/>
        </authorList>
    </citation>
    <scope>NUCLEOTIDE SEQUENCE</scope>
    <source>
        <strain evidence="6">Niue_2</strain>
        <tissue evidence="6">Leaf</tissue>
    </source>
</reference>
<evidence type="ECO:0000259" key="5">
    <source>
        <dbReference type="PROSITE" id="PS50089"/>
    </source>
</evidence>
<dbReference type="InterPro" id="IPR051834">
    <property type="entry name" value="RING_finger_E3_ligase"/>
</dbReference>
<accession>A0A843TTE1</accession>
<dbReference type="AlphaFoldDB" id="A0A843TTE1"/>
<protein>
    <recommendedName>
        <fullName evidence="5">RING-type domain-containing protein</fullName>
    </recommendedName>
</protein>
<dbReference type="GO" id="GO:0005634">
    <property type="term" value="C:nucleus"/>
    <property type="evidence" value="ECO:0007669"/>
    <property type="project" value="TreeGrafter"/>
</dbReference>
<dbReference type="GO" id="GO:0006511">
    <property type="term" value="P:ubiquitin-dependent protein catabolic process"/>
    <property type="evidence" value="ECO:0007669"/>
    <property type="project" value="TreeGrafter"/>
</dbReference>
<keyword evidence="2 4" id="KW-0863">Zinc-finger</keyword>
<name>A0A843TTE1_COLES</name>
<dbReference type="InterPro" id="IPR001841">
    <property type="entry name" value="Znf_RING"/>
</dbReference>
<dbReference type="InterPro" id="IPR013083">
    <property type="entry name" value="Znf_RING/FYVE/PHD"/>
</dbReference>
<keyword evidence="1" id="KW-0479">Metal-binding</keyword>
<dbReference type="GO" id="GO:0008270">
    <property type="term" value="F:zinc ion binding"/>
    <property type="evidence" value="ECO:0007669"/>
    <property type="project" value="UniProtKB-KW"/>
</dbReference>
<dbReference type="PANTHER" id="PTHR45931">
    <property type="entry name" value="SI:CH211-59O9.10"/>
    <property type="match status" value="1"/>
</dbReference>
<dbReference type="PANTHER" id="PTHR45931:SF3">
    <property type="entry name" value="RING ZINC FINGER-CONTAINING PROTEIN"/>
    <property type="match status" value="1"/>
</dbReference>
<evidence type="ECO:0000256" key="3">
    <source>
        <dbReference type="ARBA" id="ARBA00022833"/>
    </source>
</evidence>
<proteinExistence type="predicted"/>